<sequence>MNFDLLVKETVALTVGKITAIRNKQETNQLAFQMKKPCDHYFIREMFKRFLKVTDDCVVKKVIMSLCLYWYCTTLHHYILILSLFQGNYHIQLNIESTVRRIYGHKFMYGNWSFKSLFYDENCNMHCSTMNFTVSPKPSGIGNKTNGK</sequence>
<keyword evidence="1" id="KW-1185">Reference proteome</keyword>
<dbReference type="GeneID" id="113497405"/>
<dbReference type="OrthoDB" id="6931711at2759"/>
<evidence type="ECO:0000313" key="2">
    <source>
        <dbReference type="RefSeq" id="XP_026732751.1"/>
    </source>
</evidence>
<dbReference type="RefSeq" id="XP_026732751.1">
    <property type="nucleotide sequence ID" value="XM_026876950.1"/>
</dbReference>
<proteinExistence type="predicted"/>
<accession>A0A7E5VXA7</accession>
<organism evidence="1 2">
    <name type="scientific">Trichoplusia ni</name>
    <name type="common">Cabbage looper</name>
    <dbReference type="NCBI Taxonomy" id="7111"/>
    <lineage>
        <taxon>Eukaryota</taxon>
        <taxon>Metazoa</taxon>
        <taxon>Ecdysozoa</taxon>
        <taxon>Arthropoda</taxon>
        <taxon>Hexapoda</taxon>
        <taxon>Insecta</taxon>
        <taxon>Pterygota</taxon>
        <taxon>Neoptera</taxon>
        <taxon>Endopterygota</taxon>
        <taxon>Lepidoptera</taxon>
        <taxon>Glossata</taxon>
        <taxon>Ditrysia</taxon>
        <taxon>Noctuoidea</taxon>
        <taxon>Noctuidae</taxon>
        <taxon>Plusiinae</taxon>
        <taxon>Trichoplusia</taxon>
    </lineage>
</organism>
<gene>
    <name evidence="2" type="primary">LOC113497405</name>
</gene>
<protein>
    <submittedName>
        <fullName evidence="2">Uncharacterized protein LOC113497405</fullName>
    </submittedName>
</protein>
<evidence type="ECO:0000313" key="1">
    <source>
        <dbReference type="Proteomes" id="UP000322000"/>
    </source>
</evidence>
<dbReference type="AlphaFoldDB" id="A0A7E5VXA7"/>
<dbReference type="KEGG" id="tnl:113497405"/>
<dbReference type="Proteomes" id="UP000322000">
    <property type="component" value="Chromosome 9"/>
</dbReference>
<name>A0A7E5VXA7_TRINI</name>
<reference evidence="2" key="1">
    <citation type="submission" date="2025-08" db="UniProtKB">
        <authorList>
            <consortium name="RefSeq"/>
        </authorList>
    </citation>
    <scope>IDENTIFICATION</scope>
</reference>
<dbReference type="InParanoid" id="A0A7E5VXA7"/>